<dbReference type="PROSITE" id="PS51186">
    <property type="entry name" value="GNAT"/>
    <property type="match status" value="1"/>
</dbReference>
<proteinExistence type="predicted"/>
<evidence type="ECO:0000259" key="1">
    <source>
        <dbReference type="PROSITE" id="PS51186"/>
    </source>
</evidence>
<dbReference type="EMBL" id="JARTLD010000029">
    <property type="protein sequence ID" value="MED5018013.1"/>
    <property type="molecule type" value="Genomic_DNA"/>
</dbReference>
<gene>
    <name evidence="2" type="ORF">P9847_11940</name>
</gene>
<reference evidence="2 3" key="1">
    <citation type="submission" date="2023-03" db="EMBL/GenBank/DDBJ databases">
        <title>Bacillus Genome Sequencing.</title>
        <authorList>
            <person name="Dunlap C."/>
        </authorList>
    </citation>
    <scope>NUCLEOTIDE SEQUENCE [LARGE SCALE GENOMIC DNA]</scope>
    <source>
        <strain evidence="2 3">NRS-52</strain>
    </source>
</reference>
<protein>
    <submittedName>
        <fullName evidence="2">GNAT family protein</fullName>
        <ecNumber evidence="2">2.-.-.-</ecNumber>
    </submittedName>
</protein>
<keyword evidence="3" id="KW-1185">Reference proteome</keyword>
<evidence type="ECO:0000313" key="3">
    <source>
        <dbReference type="Proteomes" id="UP001343257"/>
    </source>
</evidence>
<dbReference type="InterPro" id="IPR016181">
    <property type="entry name" value="Acyl_CoA_acyltransferase"/>
</dbReference>
<comment type="caution">
    <text evidence="2">The sequence shown here is derived from an EMBL/GenBank/DDBJ whole genome shotgun (WGS) entry which is preliminary data.</text>
</comment>
<dbReference type="Pfam" id="PF13302">
    <property type="entry name" value="Acetyltransf_3"/>
    <property type="match status" value="1"/>
</dbReference>
<dbReference type="PANTHER" id="PTHR43792:SF9">
    <property type="entry name" value="RIBOSOMAL-PROTEIN-ALANINE ACETYLTRANSFERASE"/>
    <property type="match status" value="1"/>
</dbReference>
<keyword evidence="2" id="KW-0808">Transferase</keyword>
<dbReference type="GO" id="GO:0016740">
    <property type="term" value="F:transferase activity"/>
    <property type="evidence" value="ECO:0007669"/>
    <property type="project" value="UniProtKB-KW"/>
</dbReference>
<dbReference type="RefSeq" id="WP_328278071.1">
    <property type="nucleotide sequence ID" value="NZ_JARTLD010000029.1"/>
</dbReference>
<evidence type="ECO:0000313" key="2">
    <source>
        <dbReference type="EMBL" id="MED5018013.1"/>
    </source>
</evidence>
<dbReference type="Gene3D" id="3.40.630.30">
    <property type="match status" value="1"/>
</dbReference>
<feature type="domain" description="N-acetyltransferase" evidence="1">
    <location>
        <begin position="17"/>
        <end position="181"/>
    </location>
</feature>
<sequence length="189" mass="21529">MTYRCEGRIPELRGERVILRPLNRSDAEAMFACWSDPEVRRYSDLPDMPSAAEAGEMIGILNDLSLTEDGMRWGIEAENGWLIGSCGLNWWQLEGAYRGEIGCELARSYWGQGYMREAVALLMAYAYAVIGLNRLEALTDSRNMRAGRLFQSLGFRLEGTLKQYRHTDSGFVDADMYALLRHEWETLKG</sequence>
<dbReference type="InterPro" id="IPR000182">
    <property type="entry name" value="GNAT_dom"/>
</dbReference>
<dbReference type="EC" id="2.-.-.-" evidence="2"/>
<dbReference type="InterPro" id="IPR051531">
    <property type="entry name" value="N-acetyltransferase"/>
</dbReference>
<dbReference type="Proteomes" id="UP001343257">
    <property type="component" value="Unassembled WGS sequence"/>
</dbReference>
<organism evidence="2 3">
    <name type="scientific">Paenibacillus chibensis</name>
    <dbReference type="NCBI Taxonomy" id="59846"/>
    <lineage>
        <taxon>Bacteria</taxon>
        <taxon>Bacillati</taxon>
        <taxon>Bacillota</taxon>
        <taxon>Bacilli</taxon>
        <taxon>Bacillales</taxon>
        <taxon>Paenibacillaceae</taxon>
        <taxon>Paenibacillus</taxon>
    </lineage>
</organism>
<accession>A0ABU6PSZ8</accession>
<name>A0ABU6PSZ8_9BACL</name>
<dbReference type="PANTHER" id="PTHR43792">
    <property type="entry name" value="GNAT FAMILY, PUTATIVE (AFU_ORTHOLOGUE AFUA_3G00765)-RELATED-RELATED"/>
    <property type="match status" value="1"/>
</dbReference>
<dbReference type="SUPFAM" id="SSF55729">
    <property type="entry name" value="Acyl-CoA N-acyltransferases (Nat)"/>
    <property type="match status" value="1"/>
</dbReference>